<proteinExistence type="predicted"/>
<dbReference type="AlphaFoldDB" id="A0A2P2R366"/>
<dbReference type="EMBL" id="GGEC01093136">
    <property type="protein sequence ID" value="MBX73620.1"/>
    <property type="molecule type" value="Transcribed_RNA"/>
</dbReference>
<organism evidence="1">
    <name type="scientific">Rhizophora mucronata</name>
    <name type="common">Asiatic mangrove</name>
    <dbReference type="NCBI Taxonomy" id="61149"/>
    <lineage>
        <taxon>Eukaryota</taxon>
        <taxon>Viridiplantae</taxon>
        <taxon>Streptophyta</taxon>
        <taxon>Embryophyta</taxon>
        <taxon>Tracheophyta</taxon>
        <taxon>Spermatophyta</taxon>
        <taxon>Magnoliopsida</taxon>
        <taxon>eudicotyledons</taxon>
        <taxon>Gunneridae</taxon>
        <taxon>Pentapetalae</taxon>
        <taxon>rosids</taxon>
        <taxon>fabids</taxon>
        <taxon>Malpighiales</taxon>
        <taxon>Rhizophoraceae</taxon>
        <taxon>Rhizophora</taxon>
    </lineage>
</organism>
<protein>
    <submittedName>
        <fullName evidence="1">Uncharacterized protein</fullName>
    </submittedName>
</protein>
<name>A0A2P2R366_RHIMU</name>
<evidence type="ECO:0000313" key="1">
    <source>
        <dbReference type="EMBL" id="MBX73620.1"/>
    </source>
</evidence>
<reference evidence="1" key="1">
    <citation type="submission" date="2018-02" db="EMBL/GenBank/DDBJ databases">
        <title>Rhizophora mucronata_Transcriptome.</title>
        <authorList>
            <person name="Meera S.P."/>
            <person name="Sreeshan A."/>
            <person name="Augustine A."/>
        </authorList>
    </citation>
    <scope>NUCLEOTIDE SEQUENCE</scope>
    <source>
        <tissue evidence="1">Leaf</tissue>
    </source>
</reference>
<accession>A0A2P2R366</accession>
<sequence>MPKNANRRRTLCIVRNPIMGKTRKPFS</sequence>